<dbReference type="OrthoDB" id="4721017at2"/>
<name>A0A346XXJ5_9ACTN</name>
<dbReference type="RefSeq" id="WP_114591518.1">
    <property type="nucleotide sequence ID" value="NZ_CP031165.1"/>
</dbReference>
<evidence type="ECO:0000313" key="2">
    <source>
        <dbReference type="Proteomes" id="UP000264006"/>
    </source>
</evidence>
<dbReference type="KEGG" id="euz:DVS28_a2260"/>
<evidence type="ECO:0008006" key="3">
    <source>
        <dbReference type="Google" id="ProtNLM"/>
    </source>
</evidence>
<organism evidence="1 2">
    <name type="scientific">Euzebya pacifica</name>
    <dbReference type="NCBI Taxonomy" id="1608957"/>
    <lineage>
        <taxon>Bacteria</taxon>
        <taxon>Bacillati</taxon>
        <taxon>Actinomycetota</taxon>
        <taxon>Nitriliruptoria</taxon>
        <taxon>Euzebyales</taxon>
    </lineage>
</organism>
<dbReference type="SUPFAM" id="SSF52833">
    <property type="entry name" value="Thioredoxin-like"/>
    <property type="match status" value="1"/>
</dbReference>
<reference evidence="1 2" key="1">
    <citation type="submission" date="2018-09" db="EMBL/GenBank/DDBJ databases">
        <title>Complete genome sequence of Euzebya sp. DY32-46 isolated from seawater of Pacific Ocean.</title>
        <authorList>
            <person name="Xu L."/>
            <person name="Wu Y.-H."/>
            <person name="Xu X.-W."/>
        </authorList>
    </citation>
    <scope>NUCLEOTIDE SEQUENCE [LARGE SCALE GENOMIC DNA]</scope>
    <source>
        <strain evidence="1 2">DY32-46</strain>
    </source>
</reference>
<dbReference type="Gene3D" id="3.40.30.10">
    <property type="entry name" value="Glutaredoxin"/>
    <property type="match status" value="1"/>
</dbReference>
<dbReference type="EMBL" id="CP031165">
    <property type="protein sequence ID" value="AXV06942.1"/>
    <property type="molecule type" value="Genomic_DNA"/>
</dbReference>
<sequence>MLGTKHATPPVVGRDDYERTLAQQVEVEKELTRFGDRVSARRRRLPMTPIEDYRFIGVDGPVRLDDLFGDRSQLVLQSFMFHPDWDDGCPSCTWAADNMPRDLDRLLAPRSVAFAMVSRAPIEKLRAWRQRRGWDHLVWVSSAETTFNTDWGWTVDEQDQPGYSYLLRTDDGIFLTYRTQRRGTEAHLPVAAIWDRTVYGRQQDFEDSPQGWPQEPTYG</sequence>
<gene>
    <name evidence="1" type="ORF">DVS28_a2260</name>
</gene>
<accession>A0A346XXJ5</accession>
<protein>
    <recommendedName>
        <fullName evidence="3">DUF899 domain-containing protein</fullName>
    </recommendedName>
</protein>
<dbReference type="InterPro" id="IPR036249">
    <property type="entry name" value="Thioredoxin-like_sf"/>
</dbReference>
<dbReference type="Proteomes" id="UP000264006">
    <property type="component" value="Chromosome"/>
</dbReference>
<dbReference type="Pfam" id="PF05988">
    <property type="entry name" value="DUF899"/>
    <property type="match status" value="1"/>
</dbReference>
<proteinExistence type="predicted"/>
<dbReference type="InterPro" id="IPR010296">
    <property type="entry name" value="DUF899_thioredox"/>
</dbReference>
<dbReference type="AlphaFoldDB" id="A0A346XXJ5"/>
<evidence type="ECO:0000313" key="1">
    <source>
        <dbReference type="EMBL" id="AXV06942.1"/>
    </source>
</evidence>
<keyword evidence="2" id="KW-1185">Reference proteome</keyword>